<gene>
    <name evidence="1" type="ORF">ACFQMN_04200</name>
</gene>
<accession>A0ABW2K1L5</accession>
<keyword evidence="2" id="KW-1185">Reference proteome</keyword>
<organism evidence="1 2">
    <name type="scientific">Halobacillus campisalis</name>
    <dbReference type="NCBI Taxonomy" id="435909"/>
    <lineage>
        <taxon>Bacteria</taxon>
        <taxon>Bacillati</taxon>
        <taxon>Bacillota</taxon>
        <taxon>Bacilli</taxon>
        <taxon>Bacillales</taxon>
        <taxon>Bacillaceae</taxon>
        <taxon>Halobacillus</taxon>
    </lineage>
</organism>
<proteinExistence type="predicted"/>
<dbReference type="Proteomes" id="UP001596494">
    <property type="component" value="Unassembled WGS sequence"/>
</dbReference>
<sequence>MNRYTIKLIRSHYGETQMMFAKRLGILTSYLEKLEIGSRGVSENVETKIMARCDLTSRRIQDLKAHSKVIER</sequence>
<evidence type="ECO:0000313" key="2">
    <source>
        <dbReference type="Proteomes" id="UP001596494"/>
    </source>
</evidence>
<dbReference type="InterPro" id="IPR010982">
    <property type="entry name" value="Lambda_DNA-bd_dom_sf"/>
</dbReference>
<protein>
    <recommendedName>
        <fullName evidence="3">HTH cro/C1-type domain-containing protein</fullName>
    </recommendedName>
</protein>
<evidence type="ECO:0008006" key="3">
    <source>
        <dbReference type="Google" id="ProtNLM"/>
    </source>
</evidence>
<dbReference type="EMBL" id="JBHTBY010000003">
    <property type="protein sequence ID" value="MFC7320069.1"/>
    <property type="molecule type" value="Genomic_DNA"/>
</dbReference>
<dbReference type="SUPFAM" id="SSF47413">
    <property type="entry name" value="lambda repressor-like DNA-binding domains"/>
    <property type="match status" value="1"/>
</dbReference>
<name>A0ABW2K1L5_9BACI</name>
<dbReference type="RefSeq" id="WP_289216730.1">
    <property type="nucleotide sequence ID" value="NZ_JAPVRC010000008.1"/>
</dbReference>
<reference evidence="2" key="1">
    <citation type="journal article" date="2019" name="Int. J. Syst. Evol. Microbiol.">
        <title>The Global Catalogue of Microorganisms (GCM) 10K type strain sequencing project: providing services to taxonomists for standard genome sequencing and annotation.</title>
        <authorList>
            <consortium name="The Broad Institute Genomics Platform"/>
            <consortium name="The Broad Institute Genome Sequencing Center for Infectious Disease"/>
            <person name="Wu L."/>
            <person name="Ma J."/>
        </authorList>
    </citation>
    <scope>NUCLEOTIDE SEQUENCE [LARGE SCALE GENOMIC DNA]</scope>
    <source>
        <strain evidence="2">CCUG 73951</strain>
    </source>
</reference>
<comment type="caution">
    <text evidence="1">The sequence shown here is derived from an EMBL/GenBank/DDBJ whole genome shotgun (WGS) entry which is preliminary data.</text>
</comment>
<evidence type="ECO:0000313" key="1">
    <source>
        <dbReference type="EMBL" id="MFC7320069.1"/>
    </source>
</evidence>